<dbReference type="EMBL" id="CP019962">
    <property type="protein sequence ID" value="ARD66105.1"/>
    <property type="molecule type" value="Genomic_DNA"/>
</dbReference>
<accession>A0AAC9QUV2</accession>
<proteinExistence type="predicted"/>
<evidence type="ECO:0000313" key="1">
    <source>
        <dbReference type="EMBL" id="ARD66105.1"/>
    </source>
</evidence>
<dbReference type="AlphaFoldDB" id="A0AAC9QUV2"/>
<dbReference type="KEGG" id="elim:B2M23_11370"/>
<dbReference type="Proteomes" id="UP000192391">
    <property type="component" value="Chromosome"/>
</dbReference>
<evidence type="ECO:0008006" key="3">
    <source>
        <dbReference type="Google" id="ProtNLM"/>
    </source>
</evidence>
<dbReference type="RefSeq" id="WP_038354088.1">
    <property type="nucleotide sequence ID" value="NZ_CP019962.1"/>
</dbReference>
<name>A0AAC9QUV2_EUBLI</name>
<sequence>MAEQKIHDINKVKVDGVEVSISKARLEDIETIEAMSDMQAGDALAIIPLFRKLFGDDYTRIKTELKGDNETLSIEKMSEWFGAVLEELGAKN</sequence>
<organism evidence="1 2">
    <name type="scientific">Eubacterium limosum</name>
    <dbReference type="NCBI Taxonomy" id="1736"/>
    <lineage>
        <taxon>Bacteria</taxon>
        <taxon>Bacillati</taxon>
        <taxon>Bacillota</taxon>
        <taxon>Clostridia</taxon>
        <taxon>Eubacteriales</taxon>
        <taxon>Eubacteriaceae</taxon>
        <taxon>Eubacterium</taxon>
    </lineage>
</organism>
<gene>
    <name evidence="1" type="ORF">B2M23_11370</name>
</gene>
<reference evidence="2" key="1">
    <citation type="journal article" date="2017" name="Sci. Rep.">
        <title>Determination of the Genome and Primary Transcriptome of Syngas Fermenting Eubacterium limosum ATCC 8486.</title>
        <authorList>
            <person name="Song Y."/>
            <person name="Shin J."/>
            <person name="Jeong Y."/>
            <person name="Jin S."/>
            <person name="Lee J.K."/>
            <person name="Kim D.R."/>
            <person name="Kim S.C."/>
            <person name="Cho S."/>
            <person name="Cho B.K."/>
        </authorList>
    </citation>
    <scope>NUCLEOTIDE SEQUENCE [LARGE SCALE GENOMIC DNA]</scope>
    <source>
        <strain evidence="2">ATCC 8486</strain>
    </source>
</reference>
<protein>
    <recommendedName>
        <fullName evidence="3">Phage protein</fullName>
    </recommendedName>
</protein>
<evidence type="ECO:0000313" key="2">
    <source>
        <dbReference type="Proteomes" id="UP000192391"/>
    </source>
</evidence>